<dbReference type="InterPro" id="IPR050127">
    <property type="entry name" value="Serine_Proteases_S1"/>
</dbReference>
<keyword evidence="8" id="KW-0812">Transmembrane</keyword>
<protein>
    <recommendedName>
        <fullName evidence="9">Peptidase S1 domain-containing protein</fullName>
    </recommendedName>
</protein>
<keyword evidence="4 7" id="KW-0378">Hydrolase</keyword>
<dbReference type="InterPro" id="IPR009003">
    <property type="entry name" value="Peptidase_S1_PA"/>
</dbReference>
<dbReference type="InterPro" id="IPR001314">
    <property type="entry name" value="Peptidase_S1A"/>
</dbReference>
<gene>
    <name evidence="10" type="ORF">OTU49_016123</name>
</gene>
<proteinExistence type="predicted"/>
<feature type="transmembrane region" description="Helical" evidence="8">
    <location>
        <begin position="64"/>
        <end position="83"/>
    </location>
</feature>
<dbReference type="PROSITE" id="PS00135">
    <property type="entry name" value="TRYPSIN_SER"/>
    <property type="match status" value="1"/>
</dbReference>
<dbReference type="SUPFAM" id="SSF50494">
    <property type="entry name" value="Trypsin-like serine proteases"/>
    <property type="match status" value="1"/>
</dbReference>
<dbReference type="PRINTS" id="PR00722">
    <property type="entry name" value="CHYMOTRYPSIN"/>
</dbReference>
<feature type="domain" description="Peptidase S1" evidence="9">
    <location>
        <begin position="92"/>
        <end position="325"/>
    </location>
</feature>
<name>A0AAW0Y8M5_CHEQU</name>
<comment type="caution">
    <text evidence="10">The sequence shown here is derived from an EMBL/GenBank/DDBJ whole genome shotgun (WGS) entry which is preliminary data.</text>
</comment>
<keyword evidence="8" id="KW-1133">Transmembrane helix</keyword>
<evidence type="ECO:0000256" key="6">
    <source>
        <dbReference type="ARBA" id="ARBA00023157"/>
    </source>
</evidence>
<feature type="transmembrane region" description="Helical" evidence="8">
    <location>
        <begin position="32"/>
        <end position="52"/>
    </location>
</feature>
<dbReference type="GO" id="GO:0016485">
    <property type="term" value="P:protein processing"/>
    <property type="evidence" value="ECO:0007669"/>
    <property type="project" value="UniProtKB-ARBA"/>
</dbReference>
<evidence type="ECO:0000256" key="2">
    <source>
        <dbReference type="ARBA" id="ARBA00022525"/>
    </source>
</evidence>
<dbReference type="PROSITE" id="PS50240">
    <property type="entry name" value="TRYPSIN_DOM"/>
    <property type="match status" value="1"/>
</dbReference>
<evidence type="ECO:0000256" key="1">
    <source>
        <dbReference type="ARBA" id="ARBA00004613"/>
    </source>
</evidence>
<feature type="transmembrane region" description="Helical" evidence="8">
    <location>
        <begin position="5"/>
        <end position="26"/>
    </location>
</feature>
<keyword evidence="8" id="KW-0472">Membrane</keyword>
<evidence type="ECO:0000256" key="3">
    <source>
        <dbReference type="ARBA" id="ARBA00022670"/>
    </source>
</evidence>
<evidence type="ECO:0000256" key="8">
    <source>
        <dbReference type="SAM" id="Phobius"/>
    </source>
</evidence>
<dbReference type="AlphaFoldDB" id="A0AAW0Y8M5"/>
<dbReference type="InterPro" id="IPR018114">
    <property type="entry name" value="TRYPSIN_HIS"/>
</dbReference>
<dbReference type="PANTHER" id="PTHR24264:SF83">
    <property type="entry name" value="COMPLEMENT FACTOR I"/>
    <property type="match status" value="1"/>
</dbReference>
<dbReference type="Proteomes" id="UP001445076">
    <property type="component" value="Unassembled WGS sequence"/>
</dbReference>
<evidence type="ECO:0000259" key="9">
    <source>
        <dbReference type="PROSITE" id="PS50240"/>
    </source>
</evidence>
<dbReference type="GO" id="GO:0004252">
    <property type="term" value="F:serine-type endopeptidase activity"/>
    <property type="evidence" value="ECO:0007669"/>
    <property type="project" value="InterPro"/>
</dbReference>
<dbReference type="PANTHER" id="PTHR24264">
    <property type="entry name" value="TRYPSIN-RELATED"/>
    <property type="match status" value="1"/>
</dbReference>
<organism evidence="10 11">
    <name type="scientific">Cherax quadricarinatus</name>
    <name type="common">Australian red claw crayfish</name>
    <dbReference type="NCBI Taxonomy" id="27406"/>
    <lineage>
        <taxon>Eukaryota</taxon>
        <taxon>Metazoa</taxon>
        <taxon>Ecdysozoa</taxon>
        <taxon>Arthropoda</taxon>
        <taxon>Crustacea</taxon>
        <taxon>Multicrustacea</taxon>
        <taxon>Malacostraca</taxon>
        <taxon>Eumalacostraca</taxon>
        <taxon>Eucarida</taxon>
        <taxon>Decapoda</taxon>
        <taxon>Pleocyemata</taxon>
        <taxon>Astacidea</taxon>
        <taxon>Parastacoidea</taxon>
        <taxon>Parastacidae</taxon>
        <taxon>Cherax</taxon>
    </lineage>
</organism>
<evidence type="ECO:0000256" key="5">
    <source>
        <dbReference type="ARBA" id="ARBA00022825"/>
    </source>
</evidence>
<dbReference type="InterPro" id="IPR033116">
    <property type="entry name" value="TRYPSIN_SER"/>
</dbReference>
<evidence type="ECO:0000256" key="4">
    <source>
        <dbReference type="ARBA" id="ARBA00022801"/>
    </source>
</evidence>
<dbReference type="GO" id="GO:0005615">
    <property type="term" value="C:extracellular space"/>
    <property type="evidence" value="ECO:0007669"/>
    <property type="project" value="TreeGrafter"/>
</dbReference>
<dbReference type="SMART" id="SM00020">
    <property type="entry name" value="Tryp_SPc"/>
    <property type="match status" value="1"/>
</dbReference>
<reference evidence="10 11" key="1">
    <citation type="journal article" date="2024" name="BMC Genomics">
        <title>Genome assembly of redclaw crayfish (Cherax quadricarinatus) provides insights into its immune adaptation and hypoxia tolerance.</title>
        <authorList>
            <person name="Liu Z."/>
            <person name="Zheng J."/>
            <person name="Li H."/>
            <person name="Fang K."/>
            <person name="Wang S."/>
            <person name="He J."/>
            <person name="Zhou D."/>
            <person name="Weng S."/>
            <person name="Chi M."/>
            <person name="Gu Z."/>
            <person name="He J."/>
            <person name="Li F."/>
            <person name="Wang M."/>
        </authorList>
    </citation>
    <scope>NUCLEOTIDE SEQUENCE [LARGE SCALE GENOMIC DNA]</scope>
    <source>
        <strain evidence="10">ZL_2023a</strain>
    </source>
</reference>
<accession>A0AAW0Y8M5</accession>
<dbReference type="InterPro" id="IPR043504">
    <property type="entry name" value="Peptidase_S1_PA_chymotrypsin"/>
</dbReference>
<evidence type="ECO:0000256" key="7">
    <source>
        <dbReference type="RuleBase" id="RU363034"/>
    </source>
</evidence>
<keyword evidence="3 7" id="KW-0645">Protease</keyword>
<dbReference type="InterPro" id="IPR001254">
    <property type="entry name" value="Trypsin_dom"/>
</dbReference>
<dbReference type="FunFam" id="2.40.10.10:FF:000047">
    <property type="entry name" value="Trypsin eta"/>
    <property type="match status" value="1"/>
</dbReference>
<feature type="non-terminal residue" evidence="10">
    <location>
        <position position="1"/>
    </location>
</feature>
<dbReference type="EMBL" id="JARKIK010000012">
    <property type="protein sequence ID" value="KAK8748398.1"/>
    <property type="molecule type" value="Genomic_DNA"/>
</dbReference>
<evidence type="ECO:0000313" key="11">
    <source>
        <dbReference type="Proteomes" id="UP001445076"/>
    </source>
</evidence>
<dbReference type="Pfam" id="PF00089">
    <property type="entry name" value="Trypsin"/>
    <property type="match status" value="1"/>
</dbReference>
<comment type="subcellular location">
    <subcellularLocation>
        <location evidence="1">Secreted</location>
    </subcellularLocation>
</comment>
<sequence length="330" mass="35546">IVGPLYLSVVISASLLVISLIVGHLYLSVGPLYVSVVISASVVVIILSDTVTINNTMTNTKSPLLLLILTLSLTCLGSSSGHVRQPRASVGIVGGEVATKGQFPYQVSFQERVLGVWIHFCGGSIIAPGYVITAAHCVEGADFTSPQGLRVVAGEQELHQVDGDEQVQHISFIIEHPFYDPITYENDIAILRLEEPLVYTQWVNQIELPQPDTNFTAEECRASGWGRTSEGGMNSGTLMYVKVPVLTDYHCRQDYTHDEIMDSVLCAGFEEGGKGTCNGDSGGPLACGASLAGIVSWSYGCAEPGLPGVYTEVSYFLEWIYAHVTEQLAK</sequence>
<keyword evidence="11" id="KW-1185">Reference proteome</keyword>
<keyword evidence="5 7" id="KW-0720">Serine protease</keyword>
<evidence type="ECO:0000313" key="10">
    <source>
        <dbReference type="EMBL" id="KAK8748398.1"/>
    </source>
</evidence>
<keyword evidence="2" id="KW-0964">Secreted</keyword>
<dbReference type="CDD" id="cd00190">
    <property type="entry name" value="Tryp_SPc"/>
    <property type="match status" value="1"/>
</dbReference>
<dbReference type="Gene3D" id="2.40.10.10">
    <property type="entry name" value="Trypsin-like serine proteases"/>
    <property type="match status" value="2"/>
</dbReference>
<keyword evidence="6" id="KW-1015">Disulfide bond</keyword>
<dbReference type="PROSITE" id="PS00134">
    <property type="entry name" value="TRYPSIN_HIS"/>
    <property type="match status" value="1"/>
</dbReference>